<evidence type="ECO:0000313" key="2">
    <source>
        <dbReference type="Proteomes" id="UP001217185"/>
    </source>
</evidence>
<name>A0AC61Z040_BACIU</name>
<accession>A0AC61Z040</accession>
<protein>
    <submittedName>
        <fullName evidence="1">Uncharacterized protein</fullName>
    </submittedName>
</protein>
<evidence type="ECO:0000313" key="1">
    <source>
        <dbReference type="EMBL" id="WGE08868.1"/>
    </source>
</evidence>
<gene>
    <name evidence="1" type="ORF">P5658_16655</name>
</gene>
<organism evidence="1 2">
    <name type="scientific">Bacillus subtilis</name>
    <dbReference type="NCBI Taxonomy" id="1423"/>
    <lineage>
        <taxon>Bacteria</taxon>
        <taxon>Bacillati</taxon>
        <taxon>Bacillota</taxon>
        <taxon>Bacilli</taxon>
        <taxon>Bacillales</taxon>
        <taxon>Bacillaceae</taxon>
        <taxon>Bacillus</taxon>
    </lineage>
</organism>
<dbReference type="Proteomes" id="UP001217185">
    <property type="component" value="Chromosome"/>
</dbReference>
<sequence length="54" mass="6616">MNQDIQFLKELQQELKYQDSEGQASPRFWTVGDYEWVEAREENAERYSVYLQRL</sequence>
<reference evidence="1" key="1">
    <citation type="submission" date="2025-02" db="EMBL/GenBank/DDBJ databases">
        <title>Complete genome sequences of 52 Bacillus and Priestia strains isolated from West-African fermentations and 26 reference strains from the DSMZ collection.</title>
        <authorList>
            <person name="Wiedenbein E.S."/>
            <person name="Canoy T.S."/>
            <person name="Hui Y."/>
            <person name="Parkouda C."/>
            <person name="Dawende C."/>
            <person name="Ametefe E."/>
            <person name="Jespersen L."/>
            <person name="Nielsen D.S."/>
        </authorList>
    </citation>
    <scope>NUCLEOTIDE SEQUENCE</scope>
    <source>
        <strain evidence="1">PRO122</strain>
    </source>
</reference>
<dbReference type="EMBL" id="CP121756">
    <property type="protein sequence ID" value="WGE08868.1"/>
    <property type="molecule type" value="Genomic_DNA"/>
</dbReference>
<proteinExistence type="predicted"/>